<dbReference type="Proteomes" id="UP001357452">
    <property type="component" value="Unassembled WGS sequence"/>
</dbReference>
<evidence type="ECO:0000313" key="3">
    <source>
        <dbReference type="Proteomes" id="UP001357452"/>
    </source>
</evidence>
<name>A0ABU7RFN9_9BACT</name>
<feature type="transmembrane region" description="Helical" evidence="1">
    <location>
        <begin position="45"/>
        <end position="66"/>
    </location>
</feature>
<accession>A0ABU7RFN9</accession>
<dbReference type="EMBL" id="JAZGLY010000003">
    <property type="protein sequence ID" value="MEE6186817.1"/>
    <property type="molecule type" value="Genomic_DNA"/>
</dbReference>
<organism evidence="2 3">
    <name type="scientific">Niabella digestorum</name>
    <dbReference type="NCBI Taxonomy" id="3117701"/>
    <lineage>
        <taxon>Bacteria</taxon>
        <taxon>Pseudomonadati</taxon>
        <taxon>Bacteroidota</taxon>
        <taxon>Chitinophagia</taxon>
        <taxon>Chitinophagales</taxon>
        <taxon>Chitinophagaceae</taxon>
        <taxon>Niabella</taxon>
    </lineage>
</organism>
<feature type="transmembrane region" description="Helical" evidence="1">
    <location>
        <begin position="86"/>
        <end position="110"/>
    </location>
</feature>
<evidence type="ECO:0000256" key="1">
    <source>
        <dbReference type="SAM" id="Phobius"/>
    </source>
</evidence>
<keyword evidence="1" id="KW-1133">Transmembrane helix</keyword>
<keyword evidence="1" id="KW-0812">Transmembrane</keyword>
<gene>
    <name evidence="2" type="ORF">V2H41_05975</name>
</gene>
<keyword evidence="1" id="KW-0472">Membrane</keyword>
<comment type="caution">
    <text evidence="2">The sequence shown here is derived from an EMBL/GenBank/DDBJ whole genome shotgun (WGS) entry which is preliminary data.</text>
</comment>
<evidence type="ECO:0000313" key="2">
    <source>
        <dbReference type="EMBL" id="MEE6186817.1"/>
    </source>
</evidence>
<protein>
    <recommendedName>
        <fullName evidence="4">DUF4175 domain-containing protein</fullName>
    </recommendedName>
</protein>
<keyword evidence="3" id="KW-1185">Reference proteome</keyword>
<evidence type="ECO:0008006" key="4">
    <source>
        <dbReference type="Google" id="ProtNLM"/>
    </source>
</evidence>
<reference evidence="2 3" key="1">
    <citation type="submission" date="2024-01" db="EMBL/GenBank/DDBJ databases">
        <title>Niabella digestum sp. nov., isolated from waste digestion system.</title>
        <authorList>
            <person name="Zhang L."/>
        </authorList>
    </citation>
    <scope>NUCLEOTIDE SEQUENCE [LARGE SCALE GENOMIC DNA]</scope>
    <source>
        <strain evidence="2 3">A18</strain>
    </source>
</reference>
<dbReference type="RefSeq" id="WP_330974227.1">
    <property type="nucleotide sequence ID" value="NZ_JAZGLY010000003.1"/>
</dbReference>
<sequence length="112" mass="11954">MKFILSVIVIGILSFVAGLYTPWWSLAIVSFLVSLLIVQRPGKAFLSGFLAIFLTWFLVAAFINAANNGILANRIGELLGIGARPLLLVFITALVGAIVGGFAALTASYLRK</sequence>
<proteinExistence type="predicted"/>
<feature type="transmembrane region" description="Helical" evidence="1">
    <location>
        <begin position="6"/>
        <end position="38"/>
    </location>
</feature>